<proteinExistence type="predicted"/>
<organism evidence="2 3">
    <name type="scientific">Paenibacillus odorifer</name>
    <dbReference type="NCBI Taxonomy" id="189426"/>
    <lineage>
        <taxon>Bacteria</taxon>
        <taxon>Bacillati</taxon>
        <taxon>Bacillota</taxon>
        <taxon>Bacilli</taxon>
        <taxon>Bacillales</taxon>
        <taxon>Paenibacillaceae</taxon>
        <taxon>Paenibacillus</taxon>
    </lineage>
</organism>
<feature type="transmembrane region" description="Helical" evidence="1">
    <location>
        <begin position="99"/>
        <end position="119"/>
    </location>
</feature>
<evidence type="ECO:0000313" key="3">
    <source>
        <dbReference type="Proteomes" id="UP000187158"/>
    </source>
</evidence>
<keyword evidence="3" id="KW-1185">Reference proteome</keyword>
<dbReference type="EMBL" id="MPVP01000243">
    <property type="protein sequence ID" value="OMD19381.1"/>
    <property type="molecule type" value="Genomic_DNA"/>
</dbReference>
<gene>
    <name evidence="2" type="ORF">BSO21_25685</name>
</gene>
<name>A0ABX3GHH1_9BACL</name>
<sequence>MRVIFLKIDKLISYLIRIDITLGLVISFLLIVRPNIILPSQWFIMNFLIFLTGIYIYKKNKNKTFIAVFIYAFIYFSLVILDMLTSKGIIRSDNRSGDILLSVGLVALGLIGFFIAFYMSNKDK</sequence>
<protein>
    <submittedName>
        <fullName evidence="2">Uncharacterized protein</fullName>
    </submittedName>
</protein>
<keyword evidence="1" id="KW-0472">Membrane</keyword>
<reference evidence="2 3" key="1">
    <citation type="submission" date="2016-11" db="EMBL/GenBank/DDBJ databases">
        <title>Paenibacillus species isolates.</title>
        <authorList>
            <person name="Beno S.M."/>
        </authorList>
    </citation>
    <scope>NUCLEOTIDE SEQUENCE [LARGE SCALE GENOMIC DNA]</scope>
    <source>
        <strain evidence="2 3">FSL H7-0433</strain>
    </source>
</reference>
<evidence type="ECO:0000313" key="2">
    <source>
        <dbReference type="EMBL" id="OMD19381.1"/>
    </source>
</evidence>
<feature type="transmembrane region" description="Helical" evidence="1">
    <location>
        <begin position="38"/>
        <end position="57"/>
    </location>
</feature>
<accession>A0ABX3GHH1</accession>
<dbReference type="Proteomes" id="UP000187158">
    <property type="component" value="Unassembled WGS sequence"/>
</dbReference>
<keyword evidence="1" id="KW-1133">Transmembrane helix</keyword>
<evidence type="ECO:0000256" key="1">
    <source>
        <dbReference type="SAM" id="Phobius"/>
    </source>
</evidence>
<feature type="transmembrane region" description="Helical" evidence="1">
    <location>
        <begin position="64"/>
        <end position="84"/>
    </location>
</feature>
<feature type="transmembrane region" description="Helical" evidence="1">
    <location>
        <begin position="12"/>
        <end position="32"/>
    </location>
</feature>
<comment type="caution">
    <text evidence="2">The sequence shown here is derived from an EMBL/GenBank/DDBJ whole genome shotgun (WGS) entry which is preliminary data.</text>
</comment>
<keyword evidence="1" id="KW-0812">Transmembrane</keyword>